<keyword evidence="4 6" id="KW-1133">Transmembrane helix</keyword>
<keyword evidence="3 6" id="KW-0812">Transmembrane</keyword>
<dbReference type="PANTHER" id="PTHR31322:SF2">
    <property type="entry name" value="E3 UBIQUITIN-PROTEIN LIGASE TM129"/>
    <property type="match status" value="1"/>
</dbReference>
<dbReference type="RefSeq" id="XP_023944190.1">
    <property type="nucleotide sequence ID" value="XM_024088422.2"/>
</dbReference>
<name>A0A6J1N921_BICAN</name>
<dbReference type="InterPro" id="IPR018801">
    <property type="entry name" value="TM129"/>
</dbReference>
<proteinExistence type="inferred from homology"/>
<dbReference type="Proteomes" id="UP001652582">
    <property type="component" value="Chromosome 6"/>
</dbReference>
<evidence type="ECO:0000256" key="6">
    <source>
        <dbReference type="SAM" id="Phobius"/>
    </source>
</evidence>
<dbReference type="PANTHER" id="PTHR31322">
    <property type="entry name" value="E3 UBIQUITIN-PROTEIN LIGASE TM129"/>
    <property type="match status" value="1"/>
</dbReference>
<organism evidence="8 9">
    <name type="scientific">Bicyclus anynana</name>
    <name type="common">Squinting bush brown butterfly</name>
    <dbReference type="NCBI Taxonomy" id="110368"/>
    <lineage>
        <taxon>Eukaryota</taxon>
        <taxon>Metazoa</taxon>
        <taxon>Ecdysozoa</taxon>
        <taxon>Arthropoda</taxon>
        <taxon>Hexapoda</taxon>
        <taxon>Insecta</taxon>
        <taxon>Pterygota</taxon>
        <taxon>Neoptera</taxon>
        <taxon>Endopterygota</taxon>
        <taxon>Lepidoptera</taxon>
        <taxon>Glossata</taxon>
        <taxon>Ditrysia</taxon>
        <taxon>Papilionoidea</taxon>
        <taxon>Nymphalidae</taxon>
        <taxon>Satyrinae</taxon>
        <taxon>Satyrini</taxon>
        <taxon>Mycalesina</taxon>
        <taxon>Bicyclus</taxon>
    </lineage>
</organism>
<dbReference type="Pfam" id="PF10272">
    <property type="entry name" value="Tmpp129"/>
    <property type="match status" value="1"/>
</dbReference>
<evidence type="ECO:0000313" key="8">
    <source>
        <dbReference type="Proteomes" id="UP001652582"/>
    </source>
</evidence>
<evidence type="ECO:0000256" key="3">
    <source>
        <dbReference type="ARBA" id="ARBA00022692"/>
    </source>
</evidence>
<dbReference type="GO" id="GO:0005783">
    <property type="term" value="C:endoplasmic reticulum"/>
    <property type="evidence" value="ECO:0007669"/>
    <property type="project" value="TreeGrafter"/>
</dbReference>
<reference evidence="9" key="1">
    <citation type="submission" date="2025-08" db="UniProtKB">
        <authorList>
            <consortium name="RefSeq"/>
        </authorList>
    </citation>
    <scope>IDENTIFICATION</scope>
</reference>
<evidence type="ECO:0000256" key="1">
    <source>
        <dbReference type="ARBA" id="ARBA00004141"/>
    </source>
</evidence>
<dbReference type="AlphaFoldDB" id="A0A6J1N921"/>
<evidence type="ECO:0000256" key="7">
    <source>
        <dbReference type="SAM" id="SignalP"/>
    </source>
</evidence>
<feature type="transmembrane region" description="Helical" evidence="6">
    <location>
        <begin position="6"/>
        <end position="34"/>
    </location>
</feature>
<sequence>MDVVVTLFYILFSICVVYPPTEFISAGFTIPQLLESFLGSENTNFVGYHMRRVSITALIHSALPFGYALTLWCSGVRGEWMPCFMIGSAIGPLFMMFKIACWWEGLRHNHPVVKAILPYVPPGLDWRMLAVDINLEFRGVDKVSIQLNATNKFIATERWLIKVSQYAIYLVKQNDCALVATATDSHNFSVSGEDEVQYLNIEVIPSQSNVKRFTFRISTSALRDLQPRLERPVRVPDHISLLPTLIERFVLVFKQHIERNPVYIVEQELEVCIGCMQNTADVKLNKLCPPGLPVDNKPPCQQCNCRVLWCGSCMGRWWAARAPGAPADWLAARGSCPVCRATFCLLDVCPARRPAS</sequence>
<keyword evidence="7" id="KW-0732">Signal</keyword>
<evidence type="ECO:0000256" key="5">
    <source>
        <dbReference type="ARBA" id="ARBA00023136"/>
    </source>
</evidence>
<feature type="transmembrane region" description="Helical" evidence="6">
    <location>
        <begin position="84"/>
        <end position="103"/>
    </location>
</feature>
<feature type="transmembrane region" description="Helical" evidence="6">
    <location>
        <begin position="55"/>
        <end position="72"/>
    </location>
</feature>
<evidence type="ECO:0000256" key="4">
    <source>
        <dbReference type="ARBA" id="ARBA00022989"/>
    </source>
</evidence>
<accession>A0A6J1N921</accession>
<feature type="signal peptide" evidence="7">
    <location>
        <begin position="1"/>
        <end position="17"/>
    </location>
</feature>
<dbReference type="KEGG" id="bany:112050216"/>
<comment type="subcellular location">
    <subcellularLocation>
        <location evidence="1">Membrane</location>
        <topology evidence="1">Multi-pass membrane protein</topology>
    </subcellularLocation>
</comment>
<evidence type="ECO:0000256" key="2">
    <source>
        <dbReference type="ARBA" id="ARBA00007332"/>
    </source>
</evidence>
<evidence type="ECO:0000313" key="9">
    <source>
        <dbReference type="RefSeq" id="XP_023944190.1"/>
    </source>
</evidence>
<dbReference type="GO" id="GO:0016020">
    <property type="term" value="C:membrane"/>
    <property type="evidence" value="ECO:0007669"/>
    <property type="project" value="UniProtKB-SubCell"/>
</dbReference>
<dbReference type="GO" id="GO:0016567">
    <property type="term" value="P:protein ubiquitination"/>
    <property type="evidence" value="ECO:0007669"/>
    <property type="project" value="InterPro"/>
</dbReference>
<gene>
    <name evidence="9" type="primary">LOC112050216</name>
</gene>
<comment type="similarity">
    <text evidence="2">Belongs to the TMEM129 family.</text>
</comment>
<dbReference type="OrthoDB" id="10055027at2759"/>
<dbReference type="GO" id="GO:0061630">
    <property type="term" value="F:ubiquitin protein ligase activity"/>
    <property type="evidence" value="ECO:0007669"/>
    <property type="project" value="InterPro"/>
</dbReference>
<keyword evidence="5 6" id="KW-0472">Membrane</keyword>
<keyword evidence="8" id="KW-1185">Reference proteome</keyword>
<dbReference type="GeneID" id="112050216"/>
<feature type="chain" id="PRO_5026663348" evidence="7">
    <location>
        <begin position="18"/>
        <end position="356"/>
    </location>
</feature>
<protein>
    <submittedName>
        <fullName evidence="9">E3 ubiquitin-protein ligase TM129</fullName>
    </submittedName>
</protein>